<dbReference type="EMBL" id="NLAX01000010">
    <property type="protein sequence ID" value="PKS09579.1"/>
    <property type="molecule type" value="Genomic_DNA"/>
</dbReference>
<name>A0A2N3NAX4_9PEZI</name>
<keyword evidence="4" id="KW-1185">Reference proteome</keyword>
<sequence>MEDPALHVVASFHHTYFRFIILFISGCAIQQRTLREIRQGIKAPKPSPKIYLPDRFKHTTTELEDGTIVIINDQPVVPIQQRQAPAVVTITPTEEAAQEASETPAQDGLPLVFSDVYGPLPKGVQRQKKVEEPTTERERNLRQQLEKNQKHPDPLKADQKLLSRAERRKLIKDEIKRLSHVEGPAYQRRLW</sequence>
<gene>
    <name evidence="3" type="ORF">jhhlp_004196</name>
</gene>
<keyword evidence="2" id="KW-0472">Membrane</keyword>
<protein>
    <submittedName>
        <fullName evidence="3">Uncharacterized protein</fullName>
    </submittedName>
</protein>
<feature type="region of interest" description="Disordered" evidence="1">
    <location>
        <begin position="118"/>
        <end position="162"/>
    </location>
</feature>
<evidence type="ECO:0000313" key="3">
    <source>
        <dbReference type="EMBL" id="PKS09579.1"/>
    </source>
</evidence>
<dbReference type="VEuPathDB" id="FungiDB:jhhlp_004196"/>
<dbReference type="InParanoid" id="A0A2N3NAX4"/>
<dbReference type="Proteomes" id="UP000233524">
    <property type="component" value="Unassembled WGS sequence"/>
</dbReference>
<reference evidence="3 4" key="1">
    <citation type="journal article" date="2017" name="G3 (Bethesda)">
        <title>First Draft Genome Sequence of the Pathogenic Fungus Lomentospora prolificans (Formerly Scedosporium prolificans).</title>
        <authorList>
            <person name="Luo R."/>
            <person name="Zimin A."/>
            <person name="Workman R."/>
            <person name="Fan Y."/>
            <person name="Pertea G."/>
            <person name="Grossman N."/>
            <person name="Wear M.P."/>
            <person name="Jia B."/>
            <person name="Miller H."/>
            <person name="Casadevall A."/>
            <person name="Timp W."/>
            <person name="Zhang S.X."/>
            <person name="Salzberg S.L."/>
        </authorList>
    </citation>
    <scope>NUCLEOTIDE SEQUENCE [LARGE SCALE GENOMIC DNA]</scope>
    <source>
        <strain evidence="3 4">JHH-5317</strain>
    </source>
</reference>
<feature type="compositionally biased region" description="Basic and acidic residues" evidence="1">
    <location>
        <begin position="128"/>
        <end position="162"/>
    </location>
</feature>
<evidence type="ECO:0000256" key="1">
    <source>
        <dbReference type="SAM" id="MobiDB-lite"/>
    </source>
</evidence>
<proteinExistence type="predicted"/>
<evidence type="ECO:0000256" key="2">
    <source>
        <dbReference type="SAM" id="Phobius"/>
    </source>
</evidence>
<feature type="transmembrane region" description="Helical" evidence="2">
    <location>
        <begin position="6"/>
        <end position="29"/>
    </location>
</feature>
<keyword evidence="2" id="KW-1133">Transmembrane helix</keyword>
<dbReference type="AlphaFoldDB" id="A0A2N3NAX4"/>
<keyword evidence="2" id="KW-0812">Transmembrane</keyword>
<comment type="caution">
    <text evidence="3">The sequence shown here is derived from an EMBL/GenBank/DDBJ whole genome shotgun (WGS) entry which is preliminary data.</text>
</comment>
<dbReference type="OrthoDB" id="5367275at2759"/>
<evidence type="ECO:0000313" key="4">
    <source>
        <dbReference type="Proteomes" id="UP000233524"/>
    </source>
</evidence>
<organism evidence="3 4">
    <name type="scientific">Lomentospora prolificans</name>
    <dbReference type="NCBI Taxonomy" id="41688"/>
    <lineage>
        <taxon>Eukaryota</taxon>
        <taxon>Fungi</taxon>
        <taxon>Dikarya</taxon>
        <taxon>Ascomycota</taxon>
        <taxon>Pezizomycotina</taxon>
        <taxon>Sordariomycetes</taxon>
        <taxon>Hypocreomycetidae</taxon>
        <taxon>Microascales</taxon>
        <taxon>Microascaceae</taxon>
        <taxon>Lomentospora</taxon>
    </lineage>
</organism>
<accession>A0A2N3NAX4</accession>